<dbReference type="AlphaFoldDB" id="A0A8K0DST0"/>
<keyword evidence="6" id="KW-1185">Reference proteome</keyword>
<evidence type="ECO:0000313" key="6">
    <source>
        <dbReference type="Proteomes" id="UP000796880"/>
    </source>
</evidence>
<protein>
    <submittedName>
        <fullName evidence="5">Uncharacterized protein</fullName>
    </submittedName>
</protein>
<comment type="similarity">
    <text evidence="2">Belongs to the MLF family.</text>
</comment>
<gene>
    <name evidence="5" type="ORF">FNV43_RR24706</name>
</gene>
<organism evidence="5 6">
    <name type="scientific">Rhamnella rubrinervis</name>
    <dbReference type="NCBI Taxonomy" id="2594499"/>
    <lineage>
        <taxon>Eukaryota</taxon>
        <taxon>Viridiplantae</taxon>
        <taxon>Streptophyta</taxon>
        <taxon>Embryophyta</taxon>
        <taxon>Tracheophyta</taxon>
        <taxon>Spermatophyta</taxon>
        <taxon>Magnoliopsida</taxon>
        <taxon>eudicotyledons</taxon>
        <taxon>Gunneridae</taxon>
        <taxon>Pentapetalae</taxon>
        <taxon>rosids</taxon>
        <taxon>fabids</taxon>
        <taxon>Rosales</taxon>
        <taxon>Rhamnaceae</taxon>
        <taxon>rhamnoid group</taxon>
        <taxon>Rhamneae</taxon>
        <taxon>Rhamnella</taxon>
    </lineage>
</organism>
<dbReference type="OrthoDB" id="8707547at2759"/>
<dbReference type="GO" id="GO:0005737">
    <property type="term" value="C:cytoplasm"/>
    <property type="evidence" value="ECO:0007669"/>
    <property type="project" value="UniProtKB-SubCell"/>
</dbReference>
<reference evidence="5" key="1">
    <citation type="submission" date="2020-03" db="EMBL/GenBank/DDBJ databases">
        <title>A high-quality chromosome-level genome assembly of a woody plant with both climbing and erect habits, Rhamnella rubrinervis.</title>
        <authorList>
            <person name="Lu Z."/>
            <person name="Yang Y."/>
            <person name="Zhu X."/>
            <person name="Sun Y."/>
        </authorList>
    </citation>
    <scope>NUCLEOTIDE SEQUENCE</scope>
    <source>
        <strain evidence="5">BYM</strain>
        <tissue evidence="5">Leaf</tissue>
    </source>
</reference>
<evidence type="ECO:0000256" key="2">
    <source>
        <dbReference type="ARBA" id="ARBA00008332"/>
    </source>
</evidence>
<comment type="caution">
    <text evidence="5">The sequence shown here is derived from an EMBL/GenBank/DDBJ whole genome shotgun (WGS) entry which is preliminary data.</text>
</comment>
<comment type="subcellular location">
    <subcellularLocation>
        <location evidence="1">Cytoplasm</location>
    </subcellularLocation>
</comment>
<evidence type="ECO:0000313" key="5">
    <source>
        <dbReference type="EMBL" id="KAF3433604.1"/>
    </source>
</evidence>
<evidence type="ECO:0000256" key="3">
    <source>
        <dbReference type="ARBA" id="ARBA00022490"/>
    </source>
</evidence>
<dbReference type="InterPro" id="IPR019376">
    <property type="entry name" value="Myeloid_leukemia_factor"/>
</dbReference>
<proteinExistence type="inferred from homology"/>
<sequence>MNHHTHISSITLTTNTTMFLVLSTRFFSSKVRESTLAATPSQRFLHHGDLQMLGFVEVCKSVNLLRSLIISLLDVAERKNKIVSSHTHNEPYKVKGTQPHNHSFSFLTCKVTYGGVDRAYYTSSRTRRAGGDGVVVEETKEARIRQLVKQHINSQEEFTTRVSQYSELSWMHNVTPKISQVNHLARAVHV</sequence>
<evidence type="ECO:0000256" key="1">
    <source>
        <dbReference type="ARBA" id="ARBA00004496"/>
    </source>
</evidence>
<accession>A0A8K0DST0</accession>
<evidence type="ECO:0000256" key="4">
    <source>
        <dbReference type="ARBA" id="ARBA00022553"/>
    </source>
</evidence>
<dbReference type="EMBL" id="VOIH02000011">
    <property type="protein sequence ID" value="KAF3433604.1"/>
    <property type="molecule type" value="Genomic_DNA"/>
</dbReference>
<keyword evidence="3" id="KW-0963">Cytoplasm</keyword>
<dbReference type="PANTHER" id="PTHR13105">
    <property type="entry name" value="MYELOID LEUKEMIA FACTOR"/>
    <property type="match status" value="1"/>
</dbReference>
<keyword evidence="4" id="KW-0597">Phosphoprotein</keyword>
<dbReference type="Proteomes" id="UP000796880">
    <property type="component" value="Unassembled WGS sequence"/>
</dbReference>
<name>A0A8K0DST0_9ROSA</name>